<name>A0A8F1MCT0_9BACT</name>
<protein>
    <submittedName>
        <fullName evidence="1">Uncharacterized protein</fullName>
    </submittedName>
</protein>
<organism evidence="1 2">
    <name type="scientific">Candidatus Minimicrobia naudis</name>
    <dbReference type="NCBI Taxonomy" id="2841263"/>
    <lineage>
        <taxon>Bacteria</taxon>
        <taxon>Candidatus Saccharimonadota</taxon>
        <taxon>Candidatus Saccharimonadota incertae sedis</taxon>
        <taxon>Candidatus Minimicrobia</taxon>
    </lineage>
</organism>
<dbReference type="Proteomes" id="UP000679129">
    <property type="component" value="Chromosome"/>
</dbReference>
<dbReference type="EMBL" id="CP076460">
    <property type="protein sequence ID" value="QWQ32724.1"/>
    <property type="molecule type" value="Genomic_DNA"/>
</dbReference>
<sequence length="71" mass="7927">MASTKNRTKTQTKKPQIEMLVPILIGAIAVLIADSRIFGMEIEQSITTQTIHSDGKNWQRIREFGLTGLSI</sequence>
<evidence type="ECO:0000313" key="1">
    <source>
        <dbReference type="EMBL" id="QWQ32724.1"/>
    </source>
</evidence>
<dbReference type="AlphaFoldDB" id="A0A8F1MCT0"/>
<proteinExistence type="predicted"/>
<evidence type="ECO:0000313" key="2">
    <source>
        <dbReference type="Proteomes" id="UP000679129"/>
    </source>
</evidence>
<keyword evidence="2" id="KW-1185">Reference proteome</keyword>
<reference evidence="1" key="1">
    <citation type="submission" date="2021-06" db="EMBL/GenBank/DDBJ databases">
        <title>An adapted protocol for Saccharibacteria cultivation: two new species join this phylum of Candidate Phyla Radiations.</title>
        <authorList>
            <person name="Ibrahim A."/>
            <person name="Maatouk M."/>
            <person name="Zgheib R."/>
            <person name="Haddad G."/>
            <person name="Bou Khalil J."/>
            <person name="Raoult D."/>
            <person name="Bittar F."/>
        </authorList>
    </citation>
    <scope>NUCLEOTIDE SEQUENCE</scope>
    <source>
        <strain evidence="1">IHU1</strain>
    </source>
</reference>
<accession>A0A8F1MCT0</accession>
<dbReference type="KEGG" id="mnd:KOY48_02825"/>
<gene>
    <name evidence="1" type="ORF">KOY48_02825</name>
</gene>